<organism evidence="11">
    <name type="scientific">hydrocarbon metagenome</name>
    <dbReference type="NCBI Taxonomy" id="938273"/>
    <lineage>
        <taxon>unclassified sequences</taxon>
        <taxon>metagenomes</taxon>
        <taxon>ecological metagenomes</taxon>
    </lineage>
</organism>
<dbReference type="GO" id="GO:0005975">
    <property type="term" value="P:carbohydrate metabolic process"/>
    <property type="evidence" value="ECO:0007669"/>
    <property type="project" value="InterPro"/>
</dbReference>
<dbReference type="InterPro" id="IPR005844">
    <property type="entry name" value="A-D-PHexomutase_a/b/a-I"/>
</dbReference>
<comment type="cofactor">
    <cofactor evidence="1">
        <name>Mg(2+)</name>
        <dbReference type="ChEBI" id="CHEBI:18420"/>
    </cofactor>
</comment>
<proteinExistence type="inferred from homology"/>
<feature type="domain" description="Alpha-D-phosphohexomutase alpha/beta/alpha" evidence="10">
    <location>
        <begin position="257"/>
        <end position="367"/>
    </location>
</feature>
<dbReference type="InterPro" id="IPR036900">
    <property type="entry name" value="A-D-PHexomutase_C_sf"/>
</dbReference>
<dbReference type="Gene3D" id="3.30.310.50">
    <property type="entry name" value="Alpha-D-phosphohexomutase, C-terminal domain"/>
    <property type="match status" value="1"/>
</dbReference>
<evidence type="ECO:0000256" key="1">
    <source>
        <dbReference type="ARBA" id="ARBA00001946"/>
    </source>
</evidence>
<dbReference type="InterPro" id="IPR016066">
    <property type="entry name" value="A-D-PHexomutase_CS"/>
</dbReference>
<dbReference type="EMBL" id="LNQE01000554">
    <property type="protein sequence ID" value="KUG26016.1"/>
    <property type="molecule type" value="Genomic_DNA"/>
</dbReference>
<dbReference type="InterPro" id="IPR005841">
    <property type="entry name" value="Alpha-D-phosphohexomutase_SF"/>
</dbReference>
<comment type="caution">
    <text evidence="11">The sequence shown here is derived from an EMBL/GenBank/DDBJ whole genome shotgun (WGS) entry which is preliminary data.</text>
</comment>
<evidence type="ECO:0000259" key="8">
    <source>
        <dbReference type="Pfam" id="PF02878"/>
    </source>
</evidence>
<keyword evidence="3" id="KW-0597">Phosphoprotein</keyword>
<comment type="similarity">
    <text evidence="2">Belongs to the phosphohexose mutase family.</text>
</comment>
<dbReference type="PANTHER" id="PTHR43771">
    <property type="entry name" value="PHOSPHOMANNOMUTASE"/>
    <property type="match status" value="1"/>
</dbReference>
<dbReference type="CDD" id="cd03089">
    <property type="entry name" value="PMM_PGM"/>
    <property type="match status" value="1"/>
</dbReference>
<dbReference type="InterPro" id="IPR005846">
    <property type="entry name" value="A-D-PHexomutase_a/b/a-III"/>
</dbReference>
<dbReference type="Pfam" id="PF02878">
    <property type="entry name" value="PGM_PMM_I"/>
    <property type="match status" value="1"/>
</dbReference>
<name>A0A0W8FYN0_9ZZZZ</name>
<evidence type="ECO:0000259" key="7">
    <source>
        <dbReference type="Pfam" id="PF00408"/>
    </source>
</evidence>
<gene>
    <name evidence="11" type="ORF">ASZ90_004152</name>
</gene>
<evidence type="ECO:0000256" key="6">
    <source>
        <dbReference type="ARBA" id="ARBA00023235"/>
    </source>
</evidence>
<dbReference type="Gene3D" id="3.40.120.10">
    <property type="entry name" value="Alpha-D-Glucose-1,6-Bisphosphate, subunit A, domain 3"/>
    <property type="match status" value="3"/>
</dbReference>
<dbReference type="Pfam" id="PF00408">
    <property type="entry name" value="PGM_PMM_IV"/>
    <property type="match status" value="1"/>
</dbReference>
<dbReference type="InterPro" id="IPR005845">
    <property type="entry name" value="A-D-PHexomutase_a/b/a-II"/>
</dbReference>
<dbReference type="GO" id="GO:0000287">
    <property type="term" value="F:magnesium ion binding"/>
    <property type="evidence" value="ECO:0007669"/>
    <property type="project" value="InterPro"/>
</dbReference>
<reference evidence="11" key="1">
    <citation type="journal article" date="2015" name="Proc. Natl. Acad. Sci. U.S.A.">
        <title>Networks of energetic and metabolic interactions define dynamics in microbial communities.</title>
        <authorList>
            <person name="Embree M."/>
            <person name="Liu J.K."/>
            <person name="Al-Bassam M.M."/>
            <person name="Zengler K."/>
        </authorList>
    </citation>
    <scope>NUCLEOTIDE SEQUENCE</scope>
</reference>
<protein>
    <submittedName>
        <fullName evidence="11">Phosphomannomutase</fullName>
        <ecNumber evidence="11">5.4.2.8</ecNumber>
    </submittedName>
</protein>
<keyword evidence="5" id="KW-0460">Magnesium</keyword>
<keyword evidence="6 11" id="KW-0413">Isomerase</keyword>
<evidence type="ECO:0000256" key="3">
    <source>
        <dbReference type="ARBA" id="ARBA00022553"/>
    </source>
</evidence>
<dbReference type="PANTHER" id="PTHR43771:SF1">
    <property type="entry name" value="PHOSPHOMANNOMUTASE"/>
    <property type="match status" value="1"/>
</dbReference>
<evidence type="ECO:0000313" key="11">
    <source>
        <dbReference type="EMBL" id="KUG26016.1"/>
    </source>
</evidence>
<feature type="domain" description="Alpha-D-phosphohexomutase alpha/beta/alpha" evidence="9">
    <location>
        <begin position="153"/>
        <end position="252"/>
    </location>
</feature>
<feature type="domain" description="Alpha-D-phosphohexomutase C-terminal" evidence="7">
    <location>
        <begin position="372"/>
        <end position="439"/>
    </location>
</feature>
<dbReference type="EC" id="5.4.2.8" evidence="11"/>
<dbReference type="PROSITE" id="PS00710">
    <property type="entry name" value="PGM_PMM"/>
    <property type="match status" value="1"/>
</dbReference>
<evidence type="ECO:0000259" key="9">
    <source>
        <dbReference type="Pfam" id="PF02879"/>
    </source>
</evidence>
<dbReference type="InterPro" id="IPR005843">
    <property type="entry name" value="A-D-PHexomutase_C"/>
</dbReference>
<feature type="domain" description="Alpha-D-phosphohexomutase alpha/beta/alpha" evidence="8">
    <location>
        <begin position="6"/>
        <end position="133"/>
    </location>
</feature>
<evidence type="ECO:0000256" key="5">
    <source>
        <dbReference type="ARBA" id="ARBA00022842"/>
    </source>
</evidence>
<dbReference type="InterPro" id="IPR016055">
    <property type="entry name" value="A-D-PHexomutase_a/b/a-I/II/III"/>
</dbReference>
<dbReference type="Pfam" id="PF02880">
    <property type="entry name" value="PGM_PMM_III"/>
    <property type="match status" value="1"/>
</dbReference>
<evidence type="ECO:0000259" key="10">
    <source>
        <dbReference type="Pfam" id="PF02880"/>
    </source>
</evidence>
<dbReference type="GO" id="GO:0004615">
    <property type="term" value="F:phosphomannomutase activity"/>
    <property type="evidence" value="ECO:0007669"/>
    <property type="project" value="UniProtKB-EC"/>
</dbReference>
<dbReference type="PRINTS" id="PR00509">
    <property type="entry name" value="PGMPMM"/>
</dbReference>
<sequence>MEKISSFKAYDIRGKVPGDLNVDLAYKVGKAIVKYLNAKKVLIGMDVRKSSPGLSEALAKGITENGADVYDLGLCGTEMIYFGTPHLNADAGVMITASHNPPEYNGLKFVKKGSVPMGYDSGLSEIEQMVLKGDYEVEDVHIGKVEKIDIMSDFIDNLKQFYDAKKINPFKVVVNAGNGCIGPALDKLEPYIPIKMIKVFHEPDSNFPNGVPNPLLPENRQPTIDVLLENKADLGVAWDGDYDRCFFFDEKGNFIEGYYIVGLLAKSILKKYPGEKIVHDPRLTWNTIKEVEAAGGEVVQSVSGHAFIKQKMREVNAIYGGEMSAHHYFRDNYYSDSGIIPFLLILQLMSEENKTLGRLVEEMIAAYPCSGEINTKLENPAAKLDEIKEKYSDGKMDTLDGVSVEYENWRFNVRLSNTEPLIRLNVESKGDRKLMEEKTQELLNLIRS</sequence>
<keyword evidence="4" id="KW-0479">Metal-binding</keyword>
<accession>A0A0W8FYN0</accession>
<dbReference type="Pfam" id="PF02879">
    <property type="entry name" value="PGM_PMM_II"/>
    <property type="match status" value="1"/>
</dbReference>
<evidence type="ECO:0000256" key="2">
    <source>
        <dbReference type="ARBA" id="ARBA00010231"/>
    </source>
</evidence>
<dbReference type="SUPFAM" id="SSF55957">
    <property type="entry name" value="Phosphoglucomutase, C-terminal domain"/>
    <property type="match status" value="1"/>
</dbReference>
<dbReference type="SUPFAM" id="SSF53738">
    <property type="entry name" value="Phosphoglucomutase, first 3 domains"/>
    <property type="match status" value="3"/>
</dbReference>
<dbReference type="AlphaFoldDB" id="A0A0W8FYN0"/>
<evidence type="ECO:0000256" key="4">
    <source>
        <dbReference type="ARBA" id="ARBA00022723"/>
    </source>
</evidence>